<proteinExistence type="predicted"/>
<feature type="signal peptide" evidence="1">
    <location>
        <begin position="1"/>
        <end position="19"/>
    </location>
</feature>
<dbReference type="EnsemblMetazoa" id="BGLB023459-RA">
    <property type="protein sequence ID" value="BGLB023459-PA"/>
    <property type="gene ID" value="BGLB023459"/>
</dbReference>
<sequence>MLFPYQIYFFVILAIPIAGEAPNFSCTGLQYFKYSLFSDIYRCNFYLCIRCESNVTLPNVQATLSIKENGTDVKNMWNYKQGIVDVGTHFTFAFLKDYLFHGPTQFQIDINGTEKNNTVIEETIPWTEPEVYFRSTYLNFTINGSNDTVIVNRGDNVTFLCSADGYPLPLVGLNSLQMSPAHLFNEEVIDPGVPITIPVDNFNLYGNYSCYINNNYNNIRKEILLLVKNRISSYEFINQENASIQTVSSELNNSTLSINVYGYPAPASMRVSCNDTSLCNGVSVLYESQSPVWGKIHLRFFNDTLANQNTNISLTVDNGFVTIFEISCTDCNNRPINGGYPLRDSSLNVLLGIFYLFFISSLCF</sequence>
<reference evidence="2" key="1">
    <citation type="submission" date="2020-05" db="UniProtKB">
        <authorList>
            <consortium name="EnsemblMetazoa"/>
        </authorList>
    </citation>
    <scope>IDENTIFICATION</scope>
    <source>
        <strain evidence="2">BB02</strain>
    </source>
</reference>
<evidence type="ECO:0000256" key="1">
    <source>
        <dbReference type="SAM" id="SignalP"/>
    </source>
</evidence>
<gene>
    <name evidence="2" type="primary">106060010</name>
</gene>
<dbReference type="VEuPathDB" id="VectorBase:BGLB023459"/>
<evidence type="ECO:0000313" key="2">
    <source>
        <dbReference type="EnsemblMetazoa" id="BGLB023459-PA"/>
    </source>
</evidence>
<protein>
    <recommendedName>
        <fullName evidence="4">Ig-like domain-containing protein</fullName>
    </recommendedName>
</protein>
<dbReference type="VEuPathDB" id="VectorBase:BGLAX_043924"/>
<organism evidence="2 3">
    <name type="scientific">Biomphalaria glabrata</name>
    <name type="common">Bloodfluke planorb</name>
    <name type="synonym">Freshwater snail</name>
    <dbReference type="NCBI Taxonomy" id="6526"/>
    <lineage>
        <taxon>Eukaryota</taxon>
        <taxon>Metazoa</taxon>
        <taxon>Spiralia</taxon>
        <taxon>Lophotrochozoa</taxon>
        <taxon>Mollusca</taxon>
        <taxon>Gastropoda</taxon>
        <taxon>Heterobranchia</taxon>
        <taxon>Euthyneura</taxon>
        <taxon>Panpulmonata</taxon>
        <taxon>Hygrophila</taxon>
        <taxon>Lymnaeoidea</taxon>
        <taxon>Planorbidae</taxon>
        <taxon>Biomphalaria</taxon>
    </lineage>
</organism>
<dbReference type="KEGG" id="bgt:106060010"/>
<accession>A0A2C9KU25</accession>
<dbReference type="SUPFAM" id="SSF48726">
    <property type="entry name" value="Immunoglobulin"/>
    <property type="match status" value="1"/>
</dbReference>
<keyword evidence="1" id="KW-0732">Signal</keyword>
<dbReference type="Proteomes" id="UP000076420">
    <property type="component" value="Unassembled WGS sequence"/>
</dbReference>
<evidence type="ECO:0008006" key="4">
    <source>
        <dbReference type="Google" id="ProtNLM"/>
    </source>
</evidence>
<evidence type="ECO:0000313" key="3">
    <source>
        <dbReference type="Proteomes" id="UP000076420"/>
    </source>
</evidence>
<dbReference type="InterPro" id="IPR036179">
    <property type="entry name" value="Ig-like_dom_sf"/>
</dbReference>
<name>A0A2C9KU25_BIOGL</name>
<dbReference type="AlphaFoldDB" id="A0A2C9KU25"/>
<feature type="chain" id="PRO_5012316192" description="Ig-like domain-containing protein" evidence="1">
    <location>
        <begin position="20"/>
        <end position="364"/>
    </location>
</feature>
<dbReference type="RefSeq" id="XP_013073186.2">
    <property type="nucleotide sequence ID" value="XM_013217732.2"/>
</dbReference>